<comment type="caution">
    <text evidence="1">The sequence shown here is derived from an EMBL/GenBank/DDBJ whole genome shotgun (WGS) entry which is preliminary data.</text>
</comment>
<gene>
    <name evidence="1" type="ORF">L9F63_009002</name>
</gene>
<evidence type="ECO:0000313" key="2">
    <source>
        <dbReference type="Proteomes" id="UP001233999"/>
    </source>
</evidence>
<protein>
    <submittedName>
        <fullName evidence="1">Uncharacterized protein</fullName>
    </submittedName>
</protein>
<accession>A0AAD7Z4J4</accession>
<proteinExistence type="predicted"/>
<sequence length="59" mass="6776">KFVYTICCIRIVSGNHILANSDDHKGQRMMASLDHLTRRPGFDYRSELNINLSILLLSK</sequence>
<reference evidence="1" key="1">
    <citation type="journal article" date="2023" name="IScience">
        <title>Live-bearing cockroach genome reveals convergent evolutionary mechanisms linked to viviparity in insects and beyond.</title>
        <authorList>
            <person name="Fouks B."/>
            <person name="Harrison M.C."/>
            <person name="Mikhailova A.A."/>
            <person name="Marchal E."/>
            <person name="English S."/>
            <person name="Carruthers M."/>
            <person name="Jennings E.C."/>
            <person name="Chiamaka E.L."/>
            <person name="Frigard R.A."/>
            <person name="Pippel M."/>
            <person name="Attardo G.M."/>
            <person name="Benoit J.B."/>
            <person name="Bornberg-Bauer E."/>
            <person name="Tobe S.S."/>
        </authorList>
    </citation>
    <scope>NUCLEOTIDE SEQUENCE</scope>
    <source>
        <strain evidence="1">Stay&amp;Tobe</strain>
    </source>
</reference>
<keyword evidence="2" id="KW-1185">Reference proteome</keyword>
<dbReference type="EMBL" id="JASPKZ010010687">
    <property type="protein sequence ID" value="KAJ9573661.1"/>
    <property type="molecule type" value="Genomic_DNA"/>
</dbReference>
<organism evidence="1 2">
    <name type="scientific">Diploptera punctata</name>
    <name type="common">Pacific beetle cockroach</name>
    <dbReference type="NCBI Taxonomy" id="6984"/>
    <lineage>
        <taxon>Eukaryota</taxon>
        <taxon>Metazoa</taxon>
        <taxon>Ecdysozoa</taxon>
        <taxon>Arthropoda</taxon>
        <taxon>Hexapoda</taxon>
        <taxon>Insecta</taxon>
        <taxon>Pterygota</taxon>
        <taxon>Neoptera</taxon>
        <taxon>Polyneoptera</taxon>
        <taxon>Dictyoptera</taxon>
        <taxon>Blattodea</taxon>
        <taxon>Blaberoidea</taxon>
        <taxon>Blaberidae</taxon>
        <taxon>Diplopterinae</taxon>
        <taxon>Diploptera</taxon>
    </lineage>
</organism>
<reference evidence="1" key="2">
    <citation type="submission" date="2023-05" db="EMBL/GenBank/DDBJ databases">
        <authorList>
            <person name="Fouks B."/>
        </authorList>
    </citation>
    <scope>NUCLEOTIDE SEQUENCE</scope>
    <source>
        <strain evidence="1">Stay&amp;Tobe</strain>
        <tissue evidence="1">Testes</tissue>
    </source>
</reference>
<feature type="non-terminal residue" evidence="1">
    <location>
        <position position="59"/>
    </location>
</feature>
<feature type="non-terminal residue" evidence="1">
    <location>
        <position position="1"/>
    </location>
</feature>
<evidence type="ECO:0000313" key="1">
    <source>
        <dbReference type="EMBL" id="KAJ9573661.1"/>
    </source>
</evidence>
<dbReference type="AlphaFoldDB" id="A0AAD7Z4J4"/>
<name>A0AAD7Z4J4_DIPPU</name>
<dbReference type="Proteomes" id="UP001233999">
    <property type="component" value="Unassembled WGS sequence"/>
</dbReference>